<proteinExistence type="predicted"/>
<organism evidence="1 2">
    <name type="scientific">Glutamicibacter arilaitensis</name>
    <dbReference type="NCBI Taxonomy" id="256701"/>
    <lineage>
        <taxon>Bacteria</taxon>
        <taxon>Bacillati</taxon>
        <taxon>Actinomycetota</taxon>
        <taxon>Actinomycetes</taxon>
        <taxon>Micrococcales</taxon>
        <taxon>Micrococcaceae</taxon>
        <taxon>Glutamicibacter</taxon>
    </lineage>
</organism>
<dbReference type="EMBL" id="PNQX01000001">
    <property type="protein sequence ID" value="PMQ21170.1"/>
    <property type="molecule type" value="Genomic_DNA"/>
</dbReference>
<reference evidence="1 2" key="1">
    <citation type="journal article" date="2017" name="Elife">
        <title>Extensive horizontal gene transfer in cheese-associated bacteria.</title>
        <authorList>
            <person name="Bonham K.S."/>
            <person name="Wolfe B.E."/>
            <person name="Dutton R.J."/>
        </authorList>
    </citation>
    <scope>NUCLEOTIDE SEQUENCE [LARGE SCALE GENOMIC DNA]</scope>
    <source>
        <strain evidence="1 2">JB182</strain>
    </source>
</reference>
<dbReference type="Proteomes" id="UP000235739">
    <property type="component" value="Unassembled WGS sequence"/>
</dbReference>
<evidence type="ECO:0000313" key="1">
    <source>
        <dbReference type="EMBL" id="PMQ21170.1"/>
    </source>
</evidence>
<dbReference type="Pfam" id="PF19786">
    <property type="entry name" value="DUF6270"/>
    <property type="match status" value="1"/>
</dbReference>
<dbReference type="InterPro" id="IPR046237">
    <property type="entry name" value="DUF6270"/>
</dbReference>
<name>A0A2N7S4U9_9MICC</name>
<comment type="caution">
    <text evidence="1">The sequence shown here is derived from an EMBL/GenBank/DDBJ whole genome shotgun (WGS) entry which is preliminary data.</text>
</comment>
<evidence type="ECO:0000313" key="2">
    <source>
        <dbReference type="Proteomes" id="UP000235739"/>
    </source>
</evidence>
<gene>
    <name evidence="1" type="ORF">CIK84_06265</name>
</gene>
<dbReference type="AlphaFoldDB" id="A0A2N7S4U9"/>
<protein>
    <recommendedName>
        <fullName evidence="3">SGNH/GDSL hydrolase family protein</fullName>
    </recommendedName>
</protein>
<evidence type="ECO:0008006" key="3">
    <source>
        <dbReference type="Google" id="ProtNLM"/>
    </source>
</evidence>
<sequence>MLIMPNIFIYGGCVVRDSYQLIKDQAGTSGYVARQSIISAANRPADVGLVELDSPFQTRMLRSDIESSFLHDLRRAAEKTDLLLMDFHVDRSGIYRLRNDAFLTPSQELTKSKIIQTRQDAVKIDLGTERHTQLWTNAAKRLVSKLEQFGLKEKTLIINSPWAEYDSSGNPFGSFNGRAVKEVSDHISSLTRILENMGLDRVTMPKEIAVAPVDHKWGSGPYHFSEEAMRWVGQKALGKLNC</sequence>
<accession>A0A2N7S4U9</accession>